<protein>
    <submittedName>
        <fullName evidence="1">Uncharacterized protein</fullName>
    </submittedName>
</protein>
<gene>
    <name evidence="1" type="ORF">VNO78_12109</name>
</gene>
<proteinExistence type="predicted"/>
<name>A0AAN9SPA4_PSOTE</name>
<evidence type="ECO:0000313" key="1">
    <source>
        <dbReference type="EMBL" id="KAK7400802.1"/>
    </source>
</evidence>
<accession>A0AAN9SPA4</accession>
<organism evidence="1 2">
    <name type="scientific">Psophocarpus tetragonolobus</name>
    <name type="common">Winged bean</name>
    <name type="synonym">Dolichos tetragonolobus</name>
    <dbReference type="NCBI Taxonomy" id="3891"/>
    <lineage>
        <taxon>Eukaryota</taxon>
        <taxon>Viridiplantae</taxon>
        <taxon>Streptophyta</taxon>
        <taxon>Embryophyta</taxon>
        <taxon>Tracheophyta</taxon>
        <taxon>Spermatophyta</taxon>
        <taxon>Magnoliopsida</taxon>
        <taxon>eudicotyledons</taxon>
        <taxon>Gunneridae</taxon>
        <taxon>Pentapetalae</taxon>
        <taxon>rosids</taxon>
        <taxon>fabids</taxon>
        <taxon>Fabales</taxon>
        <taxon>Fabaceae</taxon>
        <taxon>Papilionoideae</taxon>
        <taxon>50 kb inversion clade</taxon>
        <taxon>NPAAA clade</taxon>
        <taxon>indigoferoid/millettioid clade</taxon>
        <taxon>Phaseoleae</taxon>
        <taxon>Psophocarpus</taxon>
    </lineage>
</organism>
<comment type="caution">
    <text evidence="1">The sequence shown here is derived from an EMBL/GenBank/DDBJ whole genome shotgun (WGS) entry which is preliminary data.</text>
</comment>
<dbReference type="Proteomes" id="UP001386955">
    <property type="component" value="Unassembled WGS sequence"/>
</dbReference>
<reference evidence="1 2" key="1">
    <citation type="submission" date="2024-01" db="EMBL/GenBank/DDBJ databases">
        <title>The genomes of 5 underutilized Papilionoideae crops provide insights into root nodulation and disease resistanc.</title>
        <authorList>
            <person name="Jiang F."/>
        </authorList>
    </citation>
    <scope>NUCLEOTIDE SEQUENCE [LARGE SCALE GENOMIC DNA]</scope>
    <source>
        <strain evidence="1">DUOXIRENSHENG_FW03</strain>
        <tissue evidence="1">Leaves</tissue>
    </source>
</reference>
<evidence type="ECO:0000313" key="2">
    <source>
        <dbReference type="Proteomes" id="UP001386955"/>
    </source>
</evidence>
<dbReference type="AlphaFoldDB" id="A0AAN9SPA4"/>
<keyword evidence="2" id="KW-1185">Reference proteome</keyword>
<dbReference type="EMBL" id="JAYMYS010000003">
    <property type="protein sequence ID" value="KAK7400802.1"/>
    <property type="molecule type" value="Genomic_DNA"/>
</dbReference>
<sequence>MGMDYCELEEKESKSEEKVLGAAARAVEDEKSVELGGGAKHVSAETEDQVLLSMCRRQWCSYLIEIEVEGNGGDRFLHFQEAEFDLNKLCGLSSGKHHTNGECGKRIEQSNNAVSRDFSCGSGQIHQIQNGNHNSCVKSVEEHERGGFKFRYGSLFCG</sequence>